<dbReference type="EMBL" id="CACRXK020002327">
    <property type="protein sequence ID" value="CAB3993778.1"/>
    <property type="molecule type" value="Genomic_DNA"/>
</dbReference>
<organism evidence="1 2">
    <name type="scientific">Paramuricea clavata</name>
    <name type="common">Red gorgonian</name>
    <name type="synonym">Violescent sea-whip</name>
    <dbReference type="NCBI Taxonomy" id="317549"/>
    <lineage>
        <taxon>Eukaryota</taxon>
        <taxon>Metazoa</taxon>
        <taxon>Cnidaria</taxon>
        <taxon>Anthozoa</taxon>
        <taxon>Octocorallia</taxon>
        <taxon>Malacalcyonacea</taxon>
        <taxon>Plexauridae</taxon>
        <taxon>Paramuricea</taxon>
    </lineage>
</organism>
<name>A0A7D9DTD0_PARCT</name>
<gene>
    <name evidence="1" type="ORF">PACLA_8A030043</name>
</gene>
<comment type="caution">
    <text evidence="1">The sequence shown here is derived from an EMBL/GenBank/DDBJ whole genome shotgun (WGS) entry which is preliminary data.</text>
</comment>
<feature type="non-terminal residue" evidence="1">
    <location>
        <position position="173"/>
    </location>
</feature>
<dbReference type="OrthoDB" id="7388703at2759"/>
<dbReference type="AlphaFoldDB" id="A0A7D9DTD0"/>
<sequence length="173" mass="19439">MVILPQWPALLLQKPHPKSKAKEHTLHLNRRLKQWMDGNINGLLDEDLAIQKRLVRQSEQRSSDDTARVFAKLIMQDKVRAALRIISEDNGECLTCDSCVAPDNPKIVRQVLLEKHPPNIPPVQSAILNGDCNMEPHPVIFYGIDGALIQNTAIKTEGAAWPSGLDAMAWRRL</sequence>
<protein>
    <submittedName>
        <fullName evidence="1">Uncharacterized protein</fullName>
    </submittedName>
</protein>
<evidence type="ECO:0000313" key="1">
    <source>
        <dbReference type="EMBL" id="CAB3993778.1"/>
    </source>
</evidence>
<evidence type="ECO:0000313" key="2">
    <source>
        <dbReference type="Proteomes" id="UP001152795"/>
    </source>
</evidence>
<reference evidence="1" key="1">
    <citation type="submission" date="2020-04" db="EMBL/GenBank/DDBJ databases">
        <authorList>
            <person name="Alioto T."/>
            <person name="Alioto T."/>
            <person name="Gomez Garrido J."/>
        </authorList>
    </citation>
    <scope>NUCLEOTIDE SEQUENCE</scope>
    <source>
        <strain evidence="1">A484AB</strain>
    </source>
</reference>
<proteinExistence type="predicted"/>
<keyword evidence="2" id="KW-1185">Reference proteome</keyword>
<accession>A0A7D9DTD0</accession>
<dbReference type="Proteomes" id="UP001152795">
    <property type="component" value="Unassembled WGS sequence"/>
</dbReference>